<comment type="subcellular location">
    <subcellularLocation>
        <location evidence="1 7">Cell membrane</location>
        <topology evidence="1 7">Multi-pass membrane protein</topology>
    </subcellularLocation>
</comment>
<evidence type="ECO:0000256" key="5">
    <source>
        <dbReference type="ARBA" id="ARBA00022989"/>
    </source>
</evidence>
<dbReference type="InterPro" id="IPR035906">
    <property type="entry name" value="MetI-like_sf"/>
</dbReference>
<feature type="transmembrane region" description="Helical" evidence="7">
    <location>
        <begin position="281"/>
        <end position="307"/>
    </location>
</feature>
<dbReference type="AlphaFoldDB" id="A0A7L5C0Z9"/>
<dbReference type="GO" id="GO:0071916">
    <property type="term" value="F:dipeptide transmembrane transporter activity"/>
    <property type="evidence" value="ECO:0007669"/>
    <property type="project" value="TreeGrafter"/>
</dbReference>
<name>A0A7L5C0Z9_9RHOB</name>
<dbReference type="RefSeq" id="WP_165097566.1">
    <property type="nucleotide sequence ID" value="NZ_CP049056.1"/>
</dbReference>
<feature type="transmembrane region" description="Helical" evidence="7">
    <location>
        <begin position="101"/>
        <end position="122"/>
    </location>
</feature>
<dbReference type="SUPFAM" id="SSF161098">
    <property type="entry name" value="MetI-like"/>
    <property type="match status" value="1"/>
</dbReference>
<evidence type="ECO:0000256" key="7">
    <source>
        <dbReference type="RuleBase" id="RU363032"/>
    </source>
</evidence>
<dbReference type="PROSITE" id="PS50928">
    <property type="entry name" value="ABC_TM1"/>
    <property type="match status" value="1"/>
</dbReference>
<dbReference type="Pfam" id="PF00528">
    <property type="entry name" value="BPD_transp_1"/>
    <property type="match status" value="1"/>
</dbReference>
<reference evidence="9 10" key="1">
    <citation type="submission" date="2020-02" db="EMBL/GenBank/DDBJ databases">
        <title>complete genome sequence of Rhodobacteraceae bacterium.</title>
        <authorList>
            <person name="Park J."/>
            <person name="Kim Y.-S."/>
            <person name="Kim K.-H."/>
        </authorList>
    </citation>
    <scope>NUCLEOTIDE SEQUENCE [LARGE SCALE GENOMIC DNA]</scope>
    <source>
        <strain evidence="9 10">RR4-56</strain>
    </source>
</reference>
<evidence type="ECO:0000259" key="8">
    <source>
        <dbReference type="PROSITE" id="PS50928"/>
    </source>
</evidence>
<keyword evidence="2 7" id="KW-0813">Transport</keyword>
<dbReference type="PANTHER" id="PTHR43163:SF6">
    <property type="entry name" value="DIPEPTIDE TRANSPORT SYSTEM PERMEASE PROTEIN DPPB-RELATED"/>
    <property type="match status" value="1"/>
</dbReference>
<dbReference type="PANTHER" id="PTHR43163">
    <property type="entry name" value="DIPEPTIDE TRANSPORT SYSTEM PERMEASE PROTEIN DPPB-RELATED"/>
    <property type="match status" value="1"/>
</dbReference>
<feature type="domain" description="ABC transmembrane type-1" evidence="8">
    <location>
        <begin position="95"/>
        <end position="304"/>
    </location>
</feature>
<evidence type="ECO:0000313" key="9">
    <source>
        <dbReference type="EMBL" id="QIE55529.1"/>
    </source>
</evidence>
<evidence type="ECO:0000256" key="2">
    <source>
        <dbReference type="ARBA" id="ARBA00022448"/>
    </source>
</evidence>
<feature type="transmembrane region" description="Helical" evidence="7">
    <location>
        <begin position="235"/>
        <end position="261"/>
    </location>
</feature>
<keyword evidence="6 7" id="KW-0472">Membrane</keyword>
<evidence type="ECO:0000256" key="1">
    <source>
        <dbReference type="ARBA" id="ARBA00004651"/>
    </source>
</evidence>
<evidence type="ECO:0000256" key="6">
    <source>
        <dbReference type="ARBA" id="ARBA00023136"/>
    </source>
</evidence>
<keyword evidence="3" id="KW-1003">Cell membrane</keyword>
<dbReference type="Gene3D" id="1.10.3720.10">
    <property type="entry name" value="MetI-like"/>
    <property type="match status" value="1"/>
</dbReference>
<feature type="transmembrane region" description="Helical" evidence="7">
    <location>
        <begin position="173"/>
        <end position="197"/>
    </location>
</feature>
<dbReference type="KEGG" id="hdh:G5B40_08705"/>
<dbReference type="InterPro" id="IPR045621">
    <property type="entry name" value="BPD_transp_1_N"/>
</dbReference>
<protein>
    <submittedName>
        <fullName evidence="9">ABC transporter permease</fullName>
    </submittedName>
</protein>
<evidence type="ECO:0000256" key="3">
    <source>
        <dbReference type="ARBA" id="ARBA00022475"/>
    </source>
</evidence>
<evidence type="ECO:0000256" key="4">
    <source>
        <dbReference type="ARBA" id="ARBA00022692"/>
    </source>
</evidence>
<dbReference type="EMBL" id="CP049056">
    <property type="protein sequence ID" value="QIE55529.1"/>
    <property type="molecule type" value="Genomic_DNA"/>
</dbReference>
<dbReference type="InterPro" id="IPR000515">
    <property type="entry name" value="MetI-like"/>
</dbReference>
<gene>
    <name evidence="9" type="ORF">G5B40_08705</name>
</gene>
<dbReference type="CDD" id="cd06261">
    <property type="entry name" value="TM_PBP2"/>
    <property type="match status" value="1"/>
</dbReference>
<dbReference type="Pfam" id="PF19300">
    <property type="entry name" value="BPD_transp_1_N"/>
    <property type="match status" value="1"/>
</dbReference>
<dbReference type="Proteomes" id="UP000503336">
    <property type="component" value="Chromosome"/>
</dbReference>
<feature type="transmembrane region" description="Helical" evidence="7">
    <location>
        <begin position="134"/>
        <end position="161"/>
    </location>
</feature>
<comment type="similarity">
    <text evidence="7">Belongs to the binding-protein-dependent transport system permease family.</text>
</comment>
<keyword evidence="10" id="KW-1185">Reference proteome</keyword>
<feature type="transmembrane region" description="Helical" evidence="7">
    <location>
        <begin position="9"/>
        <end position="30"/>
    </location>
</feature>
<evidence type="ECO:0000313" key="10">
    <source>
        <dbReference type="Proteomes" id="UP000503336"/>
    </source>
</evidence>
<keyword evidence="4 7" id="KW-0812">Transmembrane</keyword>
<organism evidence="9 10">
    <name type="scientific">Pikeienuella piscinae</name>
    <dbReference type="NCBI Taxonomy" id="2748098"/>
    <lineage>
        <taxon>Bacteria</taxon>
        <taxon>Pseudomonadati</taxon>
        <taxon>Pseudomonadota</taxon>
        <taxon>Alphaproteobacteria</taxon>
        <taxon>Rhodobacterales</taxon>
        <taxon>Paracoccaceae</taxon>
        <taxon>Pikeienuella</taxon>
    </lineage>
</organism>
<accession>A0A7L5C0Z9</accession>
<sequence>MIDIVVRRLVGMVPVLIGVSLITFALIQIIPGDAAVVIAGPDASTDQVEAIREVLGLDRPLHVQLGIWYWNLLQGDLGDSFLLGRSVTQAIMERLPVTMLLTTYSILLTMPLGVAAGLIAAYRQNTWVDTAVMSVALVGVSVPSFWLSVMGILLFSVTLGWLPTSGYVPPEEGLIACLRSLTLPAISLAVFQIGLLARMTRATTLEVLRQDFIRTARAKGVSEWRAVARHALSNVMIPIVTVVGLLVNVALAGAVVIEQIFVLPGLGQLVVQGILRRDFPVIQGSILAVAVLLVAINLIVDLLYAYLDPRLRND</sequence>
<proteinExistence type="inferred from homology"/>
<keyword evidence="5 7" id="KW-1133">Transmembrane helix</keyword>
<dbReference type="GO" id="GO:0005886">
    <property type="term" value="C:plasma membrane"/>
    <property type="evidence" value="ECO:0007669"/>
    <property type="project" value="UniProtKB-SubCell"/>
</dbReference>